<dbReference type="AlphaFoldDB" id="A0A2P6MUW2"/>
<protein>
    <recommendedName>
        <fullName evidence="4">F-box domain-containing protein</fullName>
    </recommendedName>
</protein>
<gene>
    <name evidence="2" type="ORF">PROFUN_10680</name>
</gene>
<evidence type="ECO:0000256" key="1">
    <source>
        <dbReference type="SAM" id="MobiDB-lite"/>
    </source>
</evidence>
<dbReference type="InterPro" id="IPR036047">
    <property type="entry name" value="F-box-like_dom_sf"/>
</dbReference>
<proteinExistence type="predicted"/>
<dbReference type="Proteomes" id="UP000241769">
    <property type="component" value="Unassembled WGS sequence"/>
</dbReference>
<sequence>MELLQLLTVTNLTDLLNGVDVCRLGRVSRSFHQLVTQNEDFDRRVWKTLCTRHELKFKYSPRRPTEPKRGSRSQRTKDFESLTELKQLERKTKHPMACRGNIKLLETKNNAWVYEDCREITYRELYLRYARSFETFPLERALRKVVAALESRGVDLVNGSEEEQDEDAEEQDEDAEEQDEDEERESKPVKIVLDTNCIDVFIKRYPVLRRYLPLPDPSHKLYYQYADDDDAEGTCVEPCKYLGLTYVWCDSGCSAEFEMSIDKLGHIWNHYSVDSEHYECGWMFASPSYDTMLLDYADWIDVTDKDYHFGQFGISLLLQDGDKEHTLFESRYDKYEE</sequence>
<name>A0A2P6MUW2_9EUKA</name>
<dbReference type="InParanoid" id="A0A2P6MUW2"/>
<reference evidence="2 3" key="1">
    <citation type="journal article" date="2018" name="Genome Biol. Evol.">
        <title>Multiple Roots of Fruiting Body Formation in Amoebozoa.</title>
        <authorList>
            <person name="Hillmann F."/>
            <person name="Forbes G."/>
            <person name="Novohradska S."/>
            <person name="Ferling I."/>
            <person name="Riege K."/>
            <person name="Groth M."/>
            <person name="Westermann M."/>
            <person name="Marz M."/>
            <person name="Spaller T."/>
            <person name="Winckler T."/>
            <person name="Schaap P."/>
            <person name="Glockner G."/>
        </authorList>
    </citation>
    <scope>NUCLEOTIDE SEQUENCE [LARGE SCALE GENOMIC DNA]</scope>
    <source>
        <strain evidence="2 3">Jena</strain>
    </source>
</reference>
<evidence type="ECO:0000313" key="3">
    <source>
        <dbReference type="Proteomes" id="UP000241769"/>
    </source>
</evidence>
<evidence type="ECO:0008006" key="4">
    <source>
        <dbReference type="Google" id="ProtNLM"/>
    </source>
</evidence>
<evidence type="ECO:0000313" key="2">
    <source>
        <dbReference type="EMBL" id="PRP75502.1"/>
    </source>
</evidence>
<feature type="compositionally biased region" description="Acidic residues" evidence="1">
    <location>
        <begin position="160"/>
        <end position="183"/>
    </location>
</feature>
<feature type="region of interest" description="Disordered" evidence="1">
    <location>
        <begin position="156"/>
        <end position="186"/>
    </location>
</feature>
<organism evidence="2 3">
    <name type="scientific">Planoprotostelium fungivorum</name>
    <dbReference type="NCBI Taxonomy" id="1890364"/>
    <lineage>
        <taxon>Eukaryota</taxon>
        <taxon>Amoebozoa</taxon>
        <taxon>Evosea</taxon>
        <taxon>Variosea</taxon>
        <taxon>Cavosteliida</taxon>
        <taxon>Cavosteliaceae</taxon>
        <taxon>Planoprotostelium</taxon>
    </lineage>
</organism>
<dbReference type="EMBL" id="MDYQ01000380">
    <property type="protein sequence ID" value="PRP75502.1"/>
    <property type="molecule type" value="Genomic_DNA"/>
</dbReference>
<keyword evidence="3" id="KW-1185">Reference proteome</keyword>
<accession>A0A2P6MUW2</accession>
<comment type="caution">
    <text evidence="2">The sequence shown here is derived from an EMBL/GenBank/DDBJ whole genome shotgun (WGS) entry which is preliminary data.</text>
</comment>
<dbReference type="SUPFAM" id="SSF81383">
    <property type="entry name" value="F-box domain"/>
    <property type="match status" value="1"/>
</dbReference>